<evidence type="ECO:0000313" key="2">
    <source>
        <dbReference type="Proteomes" id="UP000299011"/>
    </source>
</evidence>
<keyword evidence="1" id="KW-0614">Plasmid</keyword>
<dbReference type="Gene3D" id="3.40.50.720">
    <property type="entry name" value="NAD(P)-binding Rossmann-like Domain"/>
    <property type="match status" value="1"/>
</dbReference>
<dbReference type="RefSeq" id="WP_137685697.1">
    <property type="nucleotide sequence ID" value="NC_017944.1"/>
</dbReference>
<dbReference type="InterPro" id="IPR036291">
    <property type="entry name" value="NAD(P)-bd_dom_sf"/>
</dbReference>
<dbReference type="AlphaFoldDB" id="A0A4P8PBP1"/>
<protein>
    <submittedName>
        <fullName evidence="1">SDR family oxidoreductase</fullName>
    </submittedName>
</protein>
<accession>A0A4P8PBP1</accession>
<dbReference type="Pfam" id="PF13561">
    <property type="entry name" value="adh_short_C2"/>
    <property type="match status" value="1"/>
</dbReference>
<reference evidence="1 2" key="1">
    <citation type="submission" date="2019-04" db="EMBL/GenBank/DDBJ databases">
        <title>Methylomes of two halophilic Archaea, Haloarcula marismortui and Haloferax mediterranei.</title>
        <authorList>
            <person name="DasSarma S."/>
            <person name="DasSarma P."/>
            <person name="DasSarma S."/>
            <person name="Fomenkov A."/>
            <person name="Vincze T."/>
            <person name="Anton B.P."/>
            <person name="Roberts R.J."/>
        </authorList>
    </citation>
    <scope>NUCLEOTIDE SEQUENCE [LARGE SCALE GENOMIC DNA]</scope>
    <source>
        <strain evidence="2">ATCC 33500 / DSM 1411 / JCM 8866 / NBRC 14739 / NCIMB 2177 / R-4</strain>
        <plasmid evidence="1 2">pHME505</plasmid>
    </source>
</reference>
<proteinExistence type="predicted"/>
<dbReference type="SUPFAM" id="SSF51735">
    <property type="entry name" value="NAD(P)-binding Rossmann-fold domains"/>
    <property type="match status" value="1"/>
</dbReference>
<dbReference type="EMBL" id="CP039140">
    <property type="protein sequence ID" value="QCQ77094.1"/>
    <property type="molecule type" value="Genomic_DNA"/>
</dbReference>
<name>A0A4P8PBP1_HALMT</name>
<sequence length="43" mass="4785">MPLSRRGDSKDIADWIAYLVNRDVKWTTGQIISVDSGLSVTYG</sequence>
<dbReference type="GeneID" id="95970406"/>
<geneLocation type="plasmid" evidence="1 2">
    <name>pHME505</name>
</geneLocation>
<evidence type="ECO:0000313" key="1">
    <source>
        <dbReference type="EMBL" id="QCQ77094.1"/>
    </source>
</evidence>
<gene>
    <name evidence="1" type="ORF">E6P09_16635</name>
</gene>
<dbReference type="InterPro" id="IPR002347">
    <property type="entry name" value="SDR_fam"/>
</dbReference>
<organism evidence="1 2">
    <name type="scientific">Haloferax mediterranei (strain ATCC 33500 / DSM 1411 / JCM 8866 / NBRC 14739 / NCIMB 2177 / R-4)</name>
    <name type="common">Halobacterium mediterranei</name>
    <dbReference type="NCBI Taxonomy" id="523841"/>
    <lineage>
        <taxon>Archaea</taxon>
        <taxon>Methanobacteriati</taxon>
        <taxon>Methanobacteriota</taxon>
        <taxon>Stenosarchaea group</taxon>
        <taxon>Halobacteria</taxon>
        <taxon>Halobacteriales</taxon>
        <taxon>Haloferacaceae</taxon>
        <taxon>Haloferax</taxon>
    </lineage>
</organism>
<dbReference type="Proteomes" id="UP000299011">
    <property type="component" value="Plasmid pHME505"/>
</dbReference>